<comment type="caution">
    <text evidence="1">The sequence shown here is derived from an EMBL/GenBank/DDBJ whole genome shotgun (WGS) entry which is preliminary data.</text>
</comment>
<gene>
    <name evidence="1" type="ORF">PCOR1329_LOCUS77071</name>
</gene>
<evidence type="ECO:0000313" key="1">
    <source>
        <dbReference type="EMBL" id="CAK0899600.1"/>
    </source>
</evidence>
<evidence type="ECO:0000313" key="2">
    <source>
        <dbReference type="Proteomes" id="UP001189429"/>
    </source>
</evidence>
<accession>A0ABN9XIM4</accession>
<name>A0ABN9XIM4_9DINO</name>
<dbReference type="EMBL" id="CAUYUJ010020629">
    <property type="protein sequence ID" value="CAK0899600.1"/>
    <property type="molecule type" value="Genomic_DNA"/>
</dbReference>
<proteinExistence type="predicted"/>
<reference evidence="1" key="1">
    <citation type="submission" date="2023-10" db="EMBL/GenBank/DDBJ databases">
        <authorList>
            <person name="Chen Y."/>
            <person name="Shah S."/>
            <person name="Dougan E. K."/>
            <person name="Thang M."/>
            <person name="Chan C."/>
        </authorList>
    </citation>
    <scope>NUCLEOTIDE SEQUENCE [LARGE SCALE GENOMIC DNA]</scope>
</reference>
<protein>
    <submittedName>
        <fullName evidence="1">Uncharacterized protein</fullName>
    </submittedName>
</protein>
<dbReference type="Proteomes" id="UP001189429">
    <property type="component" value="Unassembled WGS sequence"/>
</dbReference>
<sequence length="110" mass="11049">MARYPGVVSLDFPPEALEWSEKEVDMFVASGGFLKPKRKKPLAKSSATLGAVGAAPPCPEAAAGGGAAAAAAATTSAVESPELGALAWREDGPVLGALHDLHGRRRGAAG</sequence>
<organism evidence="1 2">
    <name type="scientific">Prorocentrum cordatum</name>
    <dbReference type="NCBI Taxonomy" id="2364126"/>
    <lineage>
        <taxon>Eukaryota</taxon>
        <taxon>Sar</taxon>
        <taxon>Alveolata</taxon>
        <taxon>Dinophyceae</taxon>
        <taxon>Prorocentrales</taxon>
        <taxon>Prorocentraceae</taxon>
        <taxon>Prorocentrum</taxon>
    </lineage>
</organism>
<keyword evidence="2" id="KW-1185">Reference proteome</keyword>